<evidence type="ECO:0000256" key="5">
    <source>
        <dbReference type="ARBA" id="ARBA00023136"/>
    </source>
</evidence>
<keyword evidence="3 6" id="KW-0812">Transmembrane</keyword>
<feature type="transmembrane region" description="Helical" evidence="6">
    <location>
        <begin position="340"/>
        <end position="359"/>
    </location>
</feature>
<evidence type="ECO:0000313" key="8">
    <source>
        <dbReference type="EMBL" id="WZE65751.1"/>
    </source>
</evidence>
<evidence type="ECO:0000256" key="2">
    <source>
        <dbReference type="ARBA" id="ARBA00022448"/>
    </source>
</evidence>
<dbReference type="GO" id="GO:0005886">
    <property type="term" value="C:plasma membrane"/>
    <property type="evidence" value="ECO:0007669"/>
    <property type="project" value="UniProtKB-SubCell"/>
</dbReference>
<dbReference type="InterPro" id="IPR011701">
    <property type="entry name" value="MFS"/>
</dbReference>
<dbReference type="Pfam" id="PF07690">
    <property type="entry name" value="MFS_1"/>
    <property type="match status" value="1"/>
</dbReference>
<name>A0AAU6R716_9STAP</name>
<protein>
    <submittedName>
        <fullName evidence="8">MFS transporter</fullName>
    </submittedName>
</protein>
<dbReference type="PANTHER" id="PTHR23523:SF2">
    <property type="entry name" value="2-NITROIMIDAZOLE TRANSPORTER"/>
    <property type="match status" value="1"/>
</dbReference>
<evidence type="ECO:0000256" key="3">
    <source>
        <dbReference type="ARBA" id="ARBA00022692"/>
    </source>
</evidence>
<feature type="transmembrane region" description="Helical" evidence="6">
    <location>
        <begin position="79"/>
        <end position="96"/>
    </location>
</feature>
<evidence type="ECO:0000256" key="4">
    <source>
        <dbReference type="ARBA" id="ARBA00022989"/>
    </source>
</evidence>
<keyword evidence="2" id="KW-0813">Transport</keyword>
<feature type="transmembrane region" description="Helical" evidence="6">
    <location>
        <begin position="365"/>
        <end position="384"/>
    </location>
</feature>
<evidence type="ECO:0000256" key="1">
    <source>
        <dbReference type="ARBA" id="ARBA00004651"/>
    </source>
</evidence>
<dbReference type="InterPro" id="IPR020846">
    <property type="entry name" value="MFS_dom"/>
</dbReference>
<dbReference type="PANTHER" id="PTHR23523">
    <property type="match status" value="1"/>
</dbReference>
<dbReference type="CDD" id="cd17339">
    <property type="entry name" value="MFS_NIMT_CynX_like"/>
    <property type="match status" value="1"/>
</dbReference>
<dbReference type="Gene3D" id="1.20.1250.20">
    <property type="entry name" value="MFS general substrate transporter like domains"/>
    <property type="match status" value="2"/>
</dbReference>
<dbReference type="InterPro" id="IPR052524">
    <property type="entry name" value="MFS_Cyanate_Porter"/>
</dbReference>
<dbReference type="InterPro" id="IPR036259">
    <property type="entry name" value="MFS_trans_sf"/>
</dbReference>
<dbReference type="EMBL" id="CP124577">
    <property type="protein sequence ID" value="WZE65751.1"/>
    <property type="molecule type" value="Genomic_DNA"/>
</dbReference>
<keyword evidence="4 6" id="KW-1133">Transmembrane helix</keyword>
<feature type="transmembrane region" description="Helical" evidence="6">
    <location>
        <begin position="298"/>
        <end position="320"/>
    </location>
</feature>
<gene>
    <name evidence="8" type="ORF">QA541_05685</name>
</gene>
<feature type="transmembrane region" description="Helical" evidence="6">
    <location>
        <begin position="246"/>
        <end position="266"/>
    </location>
</feature>
<dbReference type="PROSITE" id="PS50850">
    <property type="entry name" value="MFS"/>
    <property type="match status" value="1"/>
</dbReference>
<feature type="domain" description="Major facilitator superfamily (MFS) profile" evidence="7">
    <location>
        <begin position="11"/>
        <end position="388"/>
    </location>
</feature>
<dbReference type="RefSeq" id="WP_420493718.1">
    <property type="nucleotide sequence ID" value="NZ_CP124577.1"/>
</dbReference>
<feature type="transmembrane region" description="Helical" evidence="6">
    <location>
        <begin position="273"/>
        <end position="292"/>
    </location>
</feature>
<organism evidence="8">
    <name type="scientific">Macrococcus psychrotolerans</name>
    <dbReference type="NCBI Taxonomy" id="3039389"/>
    <lineage>
        <taxon>Bacteria</taxon>
        <taxon>Bacillati</taxon>
        <taxon>Bacillota</taxon>
        <taxon>Bacilli</taxon>
        <taxon>Bacillales</taxon>
        <taxon>Staphylococcaceae</taxon>
        <taxon>Macrococcus</taxon>
    </lineage>
</organism>
<proteinExistence type="predicted"/>
<keyword evidence="5 6" id="KW-0472">Membrane</keyword>
<comment type="subcellular location">
    <subcellularLocation>
        <location evidence="1">Cell membrane</location>
        <topology evidence="1">Multi-pass membrane protein</topology>
    </subcellularLocation>
</comment>
<feature type="transmembrane region" description="Helical" evidence="6">
    <location>
        <begin position="46"/>
        <end position="67"/>
    </location>
</feature>
<feature type="transmembrane region" description="Helical" evidence="6">
    <location>
        <begin position="163"/>
        <end position="185"/>
    </location>
</feature>
<dbReference type="SUPFAM" id="SSF103473">
    <property type="entry name" value="MFS general substrate transporter"/>
    <property type="match status" value="1"/>
</dbReference>
<reference evidence="8" key="1">
    <citation type="submission" date="2023-04" db="EMBL/GenBank/DDBJ databases">
        <title>Macrococci isolated from food, foodproducing animals, and human clinical materials.</title>
        <authorList>
            <person name="Maslanova I."/>
            <person name="Svec P."/>
            <person name="Sedlacek I."/>
            <person name="Novakova D."/>
            <person name="Keller J.E."/>
            <person name="Schwendener S."/>
            <person name="Finstrlova A."/>
            <person name="Botka T."/>
            <person name="Kovarovic V."/>
            <person name="Petras P."/>
            <person name="Perreten V."/>
            <person name="Pantucek R."/>
        </authorList>
    </citation>
    <scope>NUCLEOTIDE SEQUENCE</scope>
    <source>
        <strain evidence="8">NRL/St 21/332</strain>
    </source>
</reference>
<feature type="transmembrane region" description="Helical" evidence="6">
    <location>
        <begin position="136"/>
        <end position="157"/>
    </location>
</feature>
<evidence type="ECO:0000256" key="6">
    <source>
        <dbReference type="SAM" id="Phobius"/>
    </source>
</evidence>
<dbReference type="GO" id="GO:0022857">
    <property type="term" value="F:transmembrane transporter activity"/>
    <property type="evidence" value="ECO:0007669"/>
    <property type="project" value="InterPro"/>
</dbReference>
<feature type="transmembrane region" description="Helical" evidence="6">
    <location>
        <begin position="212"/>
        <end position="234"/>
    </location>
</feature>
<accession>A0AAU6R716</accession>
<dbReference type="AlphaFoldDB" id="A0AAU6R716"/>
<evidence type="ECO:0000259" key="7">
    <source>
        <dbReference type="PROSITE" id="PS50850"/>
    </source>
</evidence>
<feature type="transmembrane region" description="Helical" evidence="6">
    <location>
        <begin position="102"/>
        <end position="124"/>
    </location>
</feature>
<sequence length="395" mass="42633">MYTKRFRGLKLLLLVAVLLLSANLRAPLTSVGVLLPAINDDLQLSAFATSIIAILPLLAFSFASLFAAPVSTKIGLNRTIVHALIVITVGIILRSLGSSTLLFTGILLIGIGIAFGNVLAPVFIKASFPLQVGIVTALYTVSMNIFGALSSAVSAPIAKATNYNISLAMIGIVTIITLIFWIIVLQKDKEVEAPQPVAVTSSIWRSPLAWQITLFMGGQSVIFYSLINFLPIILKEQHIPVEVTGGYLTVLQIAIIIFTFIIPMIAANMAHQVYLGCINGLLFIAGIAGMIYGDVKYMLVYILFIGVALGISFGLVNLFFSLKTEYTHTAKQLSGMAQAIGYLFAALSVLIFGVIHDYTHDWSHSLYFLLADALLMLIVGMLAGRKHTIEGNTIK</sequence>